<proteinExistence type="predicted"/>
<sequence length="318" mass="32887">MLHLRMRVPAPLTDQVVGLLCDDDTVTNVAVLDDAYAKPPGTLVTADVAREGANPVVAALRALDLHHVGSIMISEPGTLLSDAADAAEKAAPGIPDDGIVWDVVENRVRTESVLSWAFLSFLTLATLIAGAGRLLDQPILIIGAMVVGPEFSPVAAICLALARPRFALLPQALTTLFGGFLVAILVSVPFWVVARALGLASAADAGTGPQTEFIIQPDIWSFLIALLAGVAGVLALTTSKSGPLVGVFISVTTVPAVGTLALCIGVGLWSEIPGALAQLGINLAGMVLSGTATLLLQRVVWARVDRSSRLAGTKGFPR</sequence>
<feature type="transmembrane region" description="Helical" evidence="1">
    <location>
        <begin position="219"/>
        <end position="237"/>
    </location>
</feature>
<protein>
    <submittedName>
        <fullName evidence="2">DUF389 domain-containing protein</fullName>
    </submittedName>
</protein>
<accession>A0A975SX68</accession>
<name>A0A975SX68_9ACTN</name>
<feature type="transmembrane region" description="Helical" evidence="1">
    <location>
        <begin position="275"/>
        <end position="296"/>
    </location>
</feature>
<dbReference type="PANTHER" id="PTHR20992:SF9">
    <property type="entry name" value="AT15442P-RELATED"/>
    <property type="match status" value="1"/>
</dbReference>
<dbReference type="Pfam" id="PF04087">
    <property type="entry name" value="DUF389"/>
    <property type="match status" value="1"/>
</dbReference>
<dbReference type="KEGG" id="nps:KRR39_15560"/>
<keyword evidence="1" id="KW-0812">Transmembrane</keyword>
<feature type="transmembrane region" description="Helical" evidence="1">
    <location>
        <begin position="138"/>
        <end position="161"/>
    </location>
</feature>
<organism evidence="2 3">
    <name type="scientific">Nocardioides panacis</name>
    <dbReference type="NCBI Taxonomy" id="2849501"/>
    <lineage>
        <taxon>Bacteria</taxon>
        <taxon>Bacillati</taxon>
        <taxon>Actinomycetota</taxon>
        <taxon>Actinomycetes</taxon>
        <taxon>Propionibacteriales</taxon>
        <taxon>Nocardioidaceae</taxon>
        <taxon>Nocardioides</taxon>
    </lineage>
</organism>
<dbReference type="PANTHER" id="PTHR20992">
    <property type="entry name" value="AT15442P-RELATED"/>
    <property type="match status" value="1"/>
</dbReference>
<evidence type="ECO:0000313" key="2">
    <source>
        <dbReference type="EMBL" id="QWZ06924.1"/>
    </source>
</evidence>
<gene>
    <name evidence="2" type="ORF">KRR39_15560</name>
</gene>
<feature type="transmembrane region" description="Helical" evidence="1">
    <location>
        <begin position="173"/>
        <end position="194"/>
    </location>
</feature>
<reference evidence="2" key="1">
    <citation type="submission" date="2021-06" db="EMBL/GenBank/DDBJ databases">
        <title>Complete genome sequence of Nocardioides sp. G188.</title>
        <authorList>
            <person name="Im W.-T."/>
        </authorList>
    </citation>
    <scope>NUCLEOTIDE SEQUENCE</scope>
    <source>
        <strain evidence="2">G188</strain>
    </source>
</reference>
<keyword evidence="1" id="KW-1133">Transmembrane helix</keyword>
<evidence type="ECO:0000256" key="1">
    <source>
        <dbReference type="SAM" id="Phobius"/>
    </source>
</evidence>
<evidence type="ECO:0000313" key="3">
    <source>
        <dbReference type="Proteomes" id="UP000683575"/>
    </source>
</evidence>
<dbReference type="Proteomes" id="UP000683575">
    <property type="component" value="Chromosome"/>
</dbReference>
<dbReference type="RefSeq" id="WP_216938290.1">
    <property type="nucleotide sequence ID" value="NZ_CP077062.1"/>
</dbReference>
<feature type="transmembrane region" description="Helical" evidence="1">
    <location>
        <begin position="244"/>
        <end position="269"/>
    </location>
</feature>
<keyword evidence="3" id="KW-1185">Reference proteome</keyword>
<dbReference type="EMBL" id="CP077062">
    <property type="protein sequence ID" value="QWZ06924.1"/>
    <property type="molecule type" value="Genomic_DNA"/>
</dbReference>
<dbReference type="AlphaFoldDB" id="A0A975SX68"/>
<keyword evidence="1" id="KW-0472">Membrane</keyword>
<feature type="transmembrane region" description="Helical" evidence="1">
    <location>
        <begin position="113"/>
        <end position="132"/>
    </location>
</feature>
<dbReference type="InterPro" id="IPR005240">
    <property type="entry name" value="DUF389"/>
</dbReference>